<accession>A0ABQ5B6G6</accession>
<gene>
    <name evidence="2" type="ORF">Tco_0857208</name>
</gene>
<dbReference type="Proteomes" id="UP001151760">
    <property type="component" value="Unassembled WGS sequence"/>
</dbReference>
<comment type="caution">
    <text evidence="2">The sequence shown here is derived from an EMBL/GenBank/DDBJ whole genome shotgun (WGS) entry which is preliminary data.</text>
</comment>
<feature type="chain" id="PRO_5047519037" evidence="1">
    <location>
        <begin position="24"/>
        <end position="158"/>
    </location>
</feature>
<protein>
    <submittedName>
        <fullName evidence="2">Uncharacterized protein</fullName>
    </submittedName>
</protein>
<organism evidence="2 3">
    <name type="scientific">Tanacetum coccineum</name>
    <dbReference type="NCBI Taxonomy" id="301880"/>
    <lineage>
        <taxon>Eukaryota</taxon>
        <taxon>Viridiplantae</taxon>
        <taxon>Streptophyta</taxon>
        <taxon>Embryophyta</taxon>
        <taxon>Tracheophyta</taxon>
        <taxon>Spermatophyta</taxon>
        <taxon>Magnoliopsida</taxon>
        <taxon>eudicotyledons</taxon>
        <taxon>Gunneridae</taxon>
        <taxon>Pentapetalae</taxon>
        <taxon>asterids</taxon>
        <taxon>campanulids</taxon>
        <taxon>Asterales</taxon>
        <taxon>Asteraceae</taxon>
        <taxon>Asteroideae</taxon>
        <taxon>Anthemideae</taxon>
        <taxon>Anthemidinae</taxon>
        <taxon>Tanacetum</taxon>
    </lineage>
</organism>
<dbReference type="EMBL" id="BQNB010012967">
    <property type="protein sequence ID" value="GJT10166.1"/>
    <property type="molecule type" value="Genomic_DNA"/>
</dbReference>
<evidence type="ECO:0000256" key="1">
    <source>
        <dbReference type="SAM" id="SignalP"/>
    </source>
</evidence>
<evidence type="ECO:0000313" key="2">
    <source>
        <dbReference type="EMBL" id="GJT10166.1"/>
    </source>
</evidence>
<evidence type="ECO:0000313" key="3">
    <source>
        <dbReference type="Proteomes" id="UP001151760"/>
    </source>
</evidence>
<keyword evidence="1" id="KW-0732">Signal</keyword>
<reference evidence="2" key="2">
    <citation type="submission" date="2022-01" db="EMBL/GenBank/DDBJ databases">
        <authorList>
            <person name="Yamashiro T."/>
            <person name="Shiraishi A."/>
            <person name="Satake H."/>
            <person name="Nakayama K."/>
        </authorList>
    </citation>
    <scope>NUCLEOTIDE SEQUENCE</scope>
</reference>
<feature type="signal peptide" evidence="1">
    <location>
        <begin position="1"/>
        <end position="23"/>
    </location>
</feature>
<sequence>MPQCWKGSHASSLLLTFLQNLLPKNYEILARSMAPVYAPSFVSAPSFDKAIKGQGIQESNDKLERVLERGSLNCGGDRVLVGCVKDFKTLPNIYNEIRDSDHRILHDSLLEIDSRLDKGDGRPTDAINRIHIFHDIGVSDNKISIDLAKKDKVKWAIE</sequence>
<name>A0ABQ5B6G6_9ASTR</name>
<keyword evidence="3" id="KW-1185">Reference proteome</keyword>
<proteinExistence type="predicted"/>
<reference evidence="2" key="1">
    <citation type="journal article" date="2022" name="Int. J. Mol. Sci.">
        <title>Draft Genome of Tanacetum Coccineum: Genomic Comparison of Closely Related Tanacetum-Family Plants.</title>
        <authorList>
            <person name="Yamashiro T."/>
            <person name="Shiraishi A."/>
            <person name="Nakayama K."/>
            <person name="Satake H."/>
        </authorList>
    </citation>
    <scope>NUCLEOTIDE SEQUENCE</scope>
</reference>